<evidence type="ECO:0000313" key="2">
    <source>
        <dbReference type="EMBL" id="KRR30322.1"/>
    </source>
</evidence>
<proteinExistence type="predicted"/>
<dbReference type="Proteomes" id="UP000052023">
    <property type="component" value="Unassembled WGS sequence"/>
</dbReference>
<dbReference type="EMBL" id="LLYA01000001">
    <property type="protein sequence ID" value="KRR30322.1"/>
    <property type="molecule type" value="Genomic_DNA"/>
</dbReference>
<gene>
    <name evidence="2" type="ORF">CQ13_01310</name>
</gene>
<protein>
    <submittedName>
        <fullName evidence="2">Uncharacterized protein</fullName>
    </submittedName>
</protein>
<reference evidence="2 3" key="1">
    <citation type="submission" date="2014-03" db="EMBL/GenBank/DDBJ databases">
        <title>Bradyrhizobium valentinum sp. nov., isolated from effective nodules of Lupinus mariae-josephae, a lupine endemic of basic-lime soils in Eastern Spain.</title>
        <authorList>
            <person name="Duran D."/>
            <person name="Rey L."/>
            <person name="Navarro A."/>
            <person name="Busquets A."/>
            <person name="Imperial J."/>
            <person name="Ruiz-Argueso T."/>
        </authorList>
    </citation>
    <scope>NUCLEOTIDE SEQUENCE [LARGE SCALE GENOMIC DNA]</scope>
    <source>
        <strain evidence="2 3">Ro19</strain>
    </source>
</reference>
<accession>A0A0R3NDE1</accession>
<organism evidence="2 3">
    <name type="scientific">Bradyrhizobium retamae</name>
    <dbReference type="NCBI Taxonomy" id="1300035"/>
    <lineage>
        <taxon>Bacteria</taxon>
        <taxon>Pseudomonadati</taxon>
        <taxon>Pseudomonadota</taxon>
        <taxon>Alphaproteobacteria</taxon>
        <taxon>Hyphomicrobiales</taxon>
        <taxon>Nitrobacteraceae</taxon>
        <taxon>Bradyrhizobium</taxon>
    </lineage>
</organism>
<evidence type="ECO:0000313" key="3">
    <source>
        <dbReference type="Proteomes" id="UP000052023"/>
    </source>
</evidence>
<keyword evidence="3" id="KW-1185">Reference proteome</keyword>
<name>A0A0R3NDE1_9BRAD</name>
<dbReference type="AlphaFoldDB" id="A0A0R3NDE1"/>
<comment type="caution">
    <text evidence="2">The sequence shown here is derived from an EMBL/GenBank/DDBJ whole genome shotgun (WGS) entry which is preliminary data.</text>
</comment>
<feature type="region of interest" description="Disordered" evidence="1">
    <location>
        <begin position="11"/>
        <end position="30"/>
    </location>
</feature>
<sequence length="59" mass="6615">MRDLLALETLPPMDMPATNNVPAVRPGPKREDTLRKARLVEIASHIDEWLASPGLRTPR</sequence>
<evidence type="ECO:0000256" key="1">
    <source>
        <dbReference type="SAM" id="MobiDB-lite"/>
    </source>
</evidence>